<comment type="function">
    <text evidence="1">NodD regulates the expression of the nodABCFE genes which encode other nodulation proteins. NodD is also a negative regulator of its own expression. Binds flavonoids as inducers.</text>
</comment>
<evidence type="ECO:0000256" key="4">
    <source>
        <dbReference type="ARBA" id="ARBA00023125"/>
    </source>
</evidence>
<keyword evidence="5" id="KW-0804">Transcription</keyword>
<dbReference type="Gene3D" id="1.10.10.10">
    <property type="entry name" value="Winged helix-like DNA-binding domain superfamily/Winged helix DNA-binding domain"/>
    <property type="match status" value="1"/>
</dbReference>
<comment type="caution">
    <text evidence="7">The sequence shown here is derived from an EMBL/GenBank/DDBJ whole genome shotgun (WGS) entry which is preliminary data.</text>
</comment>
<dbReference type="Pfam" id="PF00126">
    <property type="entry name" value="HTH_1"/>
    <property type="match status" value="1"/>
</dbReference>
<dbReference type="EMBL" id="JAFCJH010000034">
    <property type="protein sequence ID" value="MBR0799105.1"/>
    <property type="molecule type" value="Genomic_DNA"/>
</dbReference>
<dbReference type="Gene3D" id="3.40.190.290">
    <property type="match status" value="1"/>
</dbReference>
<evidence type="ECO:0000256" key="2">
    <source>
        <dbReference type="ARBA" id="ARBA00009437"/>
    </source>
</evidence>
<dbReference type="InterPro" id="IPR000847">
    <property type="entry name" value="LysR_HTH_N"/>
</dbReference>
<gene>
    <name evidence="7" type="ORF">JQ615_27325</name>
</gene>
<dbReference type="InterPro" id="IPR036390">
    <property type="entry name" value="WH_DNA-bd_sf"/>
</dbReference>
<dbReference type="PANTHER" id="PTHR30537:SF3">
    <property type="entry name" value="TRANSCRIPTIONAL REGULATORY PROTEIN"/>
    <property type="match status" value="1"/>
</dbReference>
<reference evidence="8" key="1">
    <citation type="journal article" date="2021" name="ISME J.">
        <title>Evolutionary origin and ecological implication of a unique nif island in free-living Bradyrhizobium lineages.</title>
        <authorList>
            <person name="Tao J."/>
        </authorList>
    </citation>
    <scope>NUCLEOTIDE SEQUENCE [LARGE SCALE GENOMIC DNA]</scope>
    <source>
        <strain evidence="8">SZCCT0434</strain>
    </source>
</reference>
<protein>
    <submittedName>
        <fullName evidence="7">LysR family transcriptional regulator</fullName>
    </submittedName>
</protein>
<dbReference type="SUPFAM" id="SSF46785">
    <property type="entry name" value="Winged helix' DNA-binding domain"/>
    <property type="match status" value="1"/>
</dbReference>
<dbReference type="InterPro" id="IPR005119">
    <property type="entry name" value="LysR_subst-bd"/>
</dbReference>
<evidence type="ECO:0000256" key="5">
    <source>
        <dbReference type="ARBA" id="ARBA00023163"/>
    </source>
</evidence>
<accession>A0ABS5FQS5</accession>
<dbReference type="InterPro" id="IPR036388">
    <property type="entry name" value="WH-like_DNA-bd_sf"/>
</dbReference>
<keyword evidence="8" id="KW-1185">Reference proteome</keyword>
<name>A0ABS5FQS5_9BRAD</name>
<evidence type="ECO:0000256" key="1">
    <source>
        <dbReference type="ARBA" id="ARBA00003502"/>
    </source>
</evidence>
<dbReference type="Pfam" id="PF03466">
    <property type="entry name" value="LysR_substrate"/>
    <property type="match status" value="1"/>
</dbReference>
<keyword evidence="3" id="KW-0805">Transcription regulation</keyword>
<proteinExistence type="inferred from homology"/>
<dbReference type="InterPro" id="IPR058163">
    <property type="entry name" value="LysR-type_TF_proteobact-type"/>
</dbReference>
<sequence>MHKQLAWDDLRVVLAVSREGSLSGAARRLGVTHSTVFRRLGAIEQNVGVRLFERFRDGYAPTAAGETAAACAVRLEDEVLTLERKLSGQDLRPSGTVRITTTDTLGAVLMRHVAAMRVAHPDIQLEIAISNAMANLTRREADIAIRPTPAPSELLVGRRVADIAHAIYGSHAYLLRRDSKDLAALDWIGLDDALGSTVIARWMHDNVRAPQIACRVDALPALREAAEAGLGVAVLPCYVGDVAAGLRRVTPKTLAEPRSALWLLTHHDLRRTARIRATLDVLAEAFMSERKLFEGRRANSSAARHR</sequence>
<evidence type="ECO:0000313" key="8">
    <source>
        <dbReference type="Proteomes" id="UP001315278"/>
    </source>
</evidence>
<dbReference type="PROSITE" id="PS50931">
    <property type="entry name" value="HTH_LYSR"/>
    <property type="match status" value="1"/>
</dbReference>
<evidence type="ECO:0000256" key="3">
    <source>
        <dbReference type="ARBA" id="ARBA00023015"/>
    </source>
</evidence>
<dbReference type="RefSeq" id="WP_212397494.1">
    <property type="nucleotide sequence ID" value="NZ_JAFCJH010000034.1"/>
</dbReference>
<organism evidence="7 8">
    <name type="scientific">Bradyrhizobium jicamae</name>
    <dbReference type="NCBI Taxonomy" id="280332"/>
    <lineage>
        <taxon>Bacteria</taxon>
        <taxon>Pseudomonadati</taxon>
        <taxon>Pseudomonadota</taxon>
        <taxon>Alphaproteobacteria</taxon>
        <taxon>Hyphomicrobiales</taxon>
        <taxon>Nitrobacteraceae</taxon>
        <taxon>Bradyrhizobium</taxon>
    </lineage>
</organism>
<feature type="domain" description="HTH lysR-type" evidence="6">
    <location>
        <begin position="5"/>
        <end position="62"/>
    </location>
</feature>
<comment type="similarity">
    <text evidence="2">Belongs to the LysR transcriptional regulatory family.</text>
</comment>
<keyword evidence="4" id="KW-0238">DNA-binding</keyword>
<evidence type="ECO:0000313" key="7">
    <source>
        <dbReference type="EMBL" id="MBR0799105.1"/>
    </source>
</evidence>
<evidence type="ECO:0000259" key="6">
    <source>
        <dbReference type="PROSITE" id="PS50931"/>
    </source>
</evidence>
<dbReference type="PANTHER" id="PTHR30537">
    <property type="entry name" value="HTH-TYPE TRANSCRIPTIONAL REGULATOR"/>
    <property type="match status" value="1"/>
</dbReference>
<dbReference type="Proteomes" id="UP001315278">
    <property type="component" value="Unassembled WGS sequence"/>
</dbReference>
<dbReference type="SUPFAM" id="SSF53850">
    <property type="entry name" value="Periplasmic binding protein-like II"/>
    <property type="match status" value="1"/>
</dbReference>